<dbReference type="EMBL" id="CP035492">
    <property type="protein sequence ID" value="QAY65051.1"/>
    <property type="molecule type" value="Genomic_DNA"/>
</dbReference>
<dbReference type="PANTHER" id="PTHR33154">
    <property type="entry name" value="TRANSCRIPTIONAL REGULATOR, ARSR FAMILY"/>
    <property type="match status" value="1"/>
</dbReference>
<proteinExistence type="predicted"/>
<gene>
    <name evidence="5" type="ORF">ET464_00255</name>
</gene>
<dbReference type="KEGG" id="pprt:ET464_00255"/>
<dbReference type="OrthoDB" id="9781958at2"/>
<dbReference type="InterPro" id="IPR016943">
    <property type="entry name" value="UCP030050_HTH"/>
</dbReference>
<evidence type="ECO:0000256" key="1">
    <source>
        <dbReference type="ARBA" id="ARBA00023015"/>
    </source>
</evidence>
<dbReference type="PROSITE" id="PS50987">
    <property type="entry name" value="HTH_ARSR_2"/>
    <property type="match status" value="1"/>
</dbReference>
<dbReference type="CDD" id="cd00090">
    <property type="entry name" value="HTH_ARSR"/>
    <property type="match status" value="1"/>
</dbReference>
<dbReference type="InterPro" id="IPR011991">
    <property type="entry name" value="ArsR-like_HTH"/>
</dbReference>
<dbReference type="GO" id="GO:0003700">
    <property type="term" value="F:DNA-binding transcription factor activity"/>
    <property type="evidence" value="ECO:0007669"/>
    <property type="project" value="InterPro"/>
</dbReference>
<evidence type="ECO:0000256" key="2">
    <source>
        <dbReference type="ARBA" id="ARBA00023125"/>
    </source>
</evidence>
<dbReference type="Gene3D" id="1.10.10.10">
    <property type="entry name" value="Winged helix-like DNA-binding domain superfamily/Winged helix DNA-binding domain"/>
    <property type="match status" value="1"/>
</dbReference>
<sequence length="308" mass="34798">MIRANTNPVWLPLYEALASSVRLSIIDLLAAKPMNVKQLAEELELSSAIVSMHIRKLEKAGIVETRMVRLNGGTHKICSLLEHSIAIDLPRERQEPVKQHEASIPVGHYTQFEVHPTCGIATSDKVIGQFDDPRFFNEPERMNASIIWFAKGYVEYKIPNYLLPGEQPTELEISLEIGSEAPGSNANWPSDISFTLNGIPIGMWTSPGDYGDRRGKFTPDWWMDSINQYGLLKVIRIQHNGTFIDGQKMSDVSIHDIGLDRNHWTFRLAVQEDAVHAGGLTIYGKGFGNYNQDMLFRVFYRSPEEGKR</sequence>
<keyword evidence="3" id="KW-0804">Transcription</keyword>
<dbReference type="InterPro" id="IPR036390">
    <property type="entry name" value="WH_DNA-bd_sf"/>
</dbReference>
<feature type="domain" description="HTH arsR-type" evidence="4">
    <location>
        <begin position="2"/>
        <end position="96"/>
    </location>
</feature>
<keyword evidence="1" id="KW-0805">Transcription regulation</keyword>
<dbReference type="GO" id="GO:0003677">
    <property type="term" value="F:DNA binding"/>
    <property type="evidence" value="ECO:0007669"/>
    <property type="project" value="UniProtKB-KW"/>
</dbReference>
<reference evidence="5 6" key="1">
    <citation type="submission" date="2019-01" db="EMBL/GenBank/DDBJ databases">
        <title>Genome sequencing of strain FW100M-2.</title>
        <authorList>
            <person name="Heo J."/>
            <person name="Kim S.-J."/>
            <person name="Kim J.-S."/>
            <person name="Hong S.-B."/>
            <person name="Kwon S.-W."/>
        </authorList>
    </citation>
    <scope>NUCLEOTIDE SEQUENCE [LARGE SCALE GENOMIC DNA]</scope>
    <source>
        <strain evidence="5 6">FW100M-2</strain>
    </source>
</reference>
<organism evidence="5 6">
    <name type="scientific">Paenibacillus protaetiae</name>
    <dbReference type="NCBI Taxonomy" id="2509456"/>
    <lineage>
        <taxon>Bacteria</taxon>
        <taxon>Bacillati</taxon>
        <taxon>Bacillota</taxon>
        <taxon>Bacilli</taxon>
        <taxon>Bacillales</taxon>
        <taxon>Paenibacillaceae</taxon>
        <taxon>Paenibacillus</taxon>
    </lineage>
</organism>
<dbReference type="Proteomes" id="UP000293568">
    <property type="component" value="Chromosome"/>
</dbReference>
<dbReference type="RefSeq" id="WP_129437207.1">
    <property type="nucleotide sequence ID" value="NZ_CP035492.1"/>
</dbReference>
<dbReference type="Pfam" id="PF01022">
    <property type="entry name" value="HTH_5"/>
    <property type="match status" value="1"/>
</dbReference>
<keyword evidence="2" id="KW-0238">DNA-binding</keyword>
<evidence type="ECO:0000259" key="4">
    <source>
        <dbReference type="PROSITE" id="PS50987"/>
    </source>
</evidence>
<dbReference type="PANTHER" id="PTHR33154:SF33">
    <property type="entry name" value="TRANSCRIPTIONAL REPRESSOR SDPR"/>
    <property type="match status" value="1"/>
</dbReference>
<dbReference type="InterPro" id="IPR051081">
    <property type="entry name" value="HTH_MetalResp_TranReg"/>
</dbReference>
<keyword evidence="6" id="KW-1185">Reference proteome</keyword>
<dbReference type="AlphaFoldDB" id="A0A4V0YEQ7"/>
<evidence type="ECO:0000256" key="3">
    <source>
        <dbReference type="ARBA" id="ARBA00023163"/>
    </source>
</evidence>
<accession>A0A4V0YEQ7</accession>
<dbReference type="SUPFAM" id="SSF46785">
    <property type="entry name" value="Winged helix' DNA-binding domain"/>
    <property type="match status" value="1"/>
</dbReference>
<dbReference type="SMART" id="SM00418">
    <property type="entry name" value="HTH_ARSR"/>
    <property type="match status" value="1"/>
</dbReference>
<dbReference type="InterPro" id="IPR001845">
    <property type="entry name" value="HTH_ArsR_DNA-bd_dom"/>
</dbReference>
<evidence type="ECO:0000313" key="6">
    <source>
        <dbReference type="Proteomes" id="UP000293568"/>
    </source>
</evidence>
<evidence type="ECO:0000313" key="5">
    <source>
        <dbReference type="EMBL" id="QAY65051.1"/>
    </source>
</evidence>
<dbReference type="PIRSF" id="PIRSF030050">
    <property type="entry name" value="UCP030050_HTH"/>
    <property type="match status" value="1"/>
</dbReference>
<protein>
    <submittedName>
        <fullName evidence="5">ArsR family transcriptional regulator</fullName>
    </submittedName>
</protein>
<dbReference type="InterPro" id="IPR036388">
    <property type="entry name" value="WH-like_DNA-bd_sf"/>
</dbReference>
<name>A0A4V0YEQ7_9BACL</name>